<keyword evidence="3" id="KW-1003">Cell membrane</keyword>
<dbReference type="EMBL" id="JALJRB010000002">
    <property type="protein sequence ID" value="MCJ8499592.1"/>
    <property type="molecule type" value="Genomic_DNA"/>
</dbReference>
<evidence type="ECO:0000313" key="7">
    <source>
        <dbReference type="EMBL" id="MCJ8499592.1"/>
    </source>
</evidence>
<dbReference type="PANTHER" id="PTHR30024">
    <property type="entry name" value="ALIPHATIC SULFONATES-BINDING PROTEIN-RELATED"/>
    <property type="match status" value="1"/>
</dbReference>
<evidence type="ECO:0000256" key="1">
    <source>
        <dbReference type="ARBA" id="ARBA00004308"/>
    </source>
</evidence>
<feature type="signal peptide" evidence="6">
    <location>
        <begin position="1"/>
        <end position="19"/>
    </location>
</feature>
<accession>A0AA41QYX1</accession>
<keyword evidence="8" id="KW-1185">Reference proteome</keyword>
<dbReference type="RefSeq" id="WP_246902974.1">
    <property type="nucleotide sequence ID" value="NZ_JALJRB010000002.1"/>
</dbReference>
<keyword evidence="5" id="KW-0472">Membrane</keyword>
<name>A0AA41QYX1_9BACT</name>
<dbReference type="AlphaFoldDB" id="A0AA41QYX1"/>
<gene>
    <name evidence="7" type="ORF">MRX98_03325</name>
</gene>
<evidence type="ECO:0000256" key="6">
    <source>
        <dbReference type="SAM" id="SignalP"/>
    </source>
</evidence>
<dbReference type="Proteomes" id="UP001165427">
    <property type="component" value="Unassembled WGS sequence"/>
</dbReference>
<keyword evidence="6" id="KW-0732">Signal</keyword>
<comment type="subcellular location">
    <subcellularLocation>
        <location evidence="1">Endomembrane system</location>
    </subcellularLocation>
</comment>
<organism evidence="7 8">
    <name type="scientific">Desulfatitalea alkaliphila</name>
    <dbReference type="NCBI Taxonomy" id="2929485"/>
    <lineage>
        <taxon>Bacteria</taxon>
        <taxon>Pseudomonadati</taxon>
        <taxon>Thermodesulfobacteriota</taxon>
        <taxon>Desulfobacteria</taxon>
        <taxon>Desulfobacterales</taxon>
        <taxon>Desulfosarcinaceae</taxon>
        <taxon>Desulfatitalea</taxon>
    </lineage>
</organism>
<protein>
    <submittedName>
        <fullName evidence="7">ABC transporter substrate-binding protein</fullName>
    </submittedName>
</protein>
<dbReference type="CDD" id="cd13553">
    <property type="entry name" value="PBP2_NrtA_CpmA_like"/>
    <property type="match status" value="1"/>
</dbReference>
<proteinExistence type="predicted"/>
<evidence type="ECO:0000256" key="5">
    <source>
        <dbReference type="ARBA" id="ARBA00023136"/>
    </source>
</evidence>
<sequence>MKIFLILLAAVLLPNPATACDGHGSETVPYLAAAEARKHPGPAESPDKAGPLRIAYLQNDIHHLALWVSLAQGYLTEGKDVEIAGVFRAGPEIMSAFAAGALDMAYVGLAPTVTAVANQTAGVVVVSQANAVGSALVVGVDSTIGAVGDLKGRTVAIPGHATVQDFLVKRTLHDHQIDLKSVQMIVLKPPEMITALRSGQIDAFIAWEPYPSQAAALKVGRNLIVSREIWPDHPCCVVVASNRLMAAHLEKVRAFVTAHRRATDFIRRNPQEALAVAVQYTGLDQETVRQAMANVDFNDRLNVASAATYVAFLSDLGYIRIADPDAFIKALIQPVTITDD</sequence>
<evidence type="ECO:0000256" key="2">
    <source>
        <dbReference type="ARBA" id="ARBA00022448"/>
    </source>
</evidence>
<dbReference type="Gene3D" id="3.40.190.10">
    <property type="entry name" value="Periplasmic binding protein-like II"/>
    <property type="match status" value="2"/>
</dbReference>
<evidence type="ECO:0000313" key="8">
    <source>
        <dbReference type="Proteomes" id="UP001165427"/>
    </source>
</evidence>
<comment type="caution">
    <text evidence="7">The sequence shown here is derived from an EMBL/GenBank/DDBJ whole genome shotgun (WGS) entry which is preliminary data.</text>
</comment>
<evidence type="ECO:0000256" key="4">
    <source>
        <dbReference type="ARBA" id="ARBA00022519"/>
    </source>
</evidence>
<dbReference type="InterPro" id="IPR044527">
    <property type="entry name" value="NrtA/CpmA_ABC-bd_dom"/>
</dbReference>
<reference evidence="7" key="1">
    <citation type="submission" date="2022-04" db="EMBL/GenBank/DDBJ databases">
        <title>Desulfatitalea alkaliphila sp. nov., a novel anaerobic sulfate-reducing bacterium isolated from terrestrial mud volcano, Taman Peninsula, Russia.</title>
        <authorList>
            <person name="Khomyakova M.A."/>
            <person name="Merkel A.Y."/>
            <person name="Slobodkin A.I."/>
        </authorList>
    </citation>
    <scope>NUCLEOTIDE SEQUENCE</scope>
    <source>
        <strain evidence="7">M08but</strain>
    </source>
</reference>
<evidence type="ECO:0000256" key="3">
    <source>
        <dbReference type="ARBA" id="ARBA00022475"/>
    </source>
</evidence>
<feature type="chain" id="PRO_5041342365" evidence="6">
    <location>
        <begin position="20"/>
        <end position="340"/>
    </location>
</feature>
<dbReference type="SUPFAM" id="SSF53850">
    <property type="entry name" value="Periplasmic binding protein-like II"/>
    <property type="match status" value="1"/>
</dbReference>
<keyword evidence="4" id="KW-0997">Cell inner membrane</keyword>
<keyword evidence="2" id="KW-0813">Transport</keyword>
<dbReference type="GO" id="GO:0012505">
    <property type="term" value="C:endomembrane system"/>
    <property type="evidence" value="ECO:0007669"/>
    <property type="project" value="UniProtKB-SubCell"/>
</dbReference>
<dbReference type="Pfam" id="PF13379">
    <property type="entry name" value="NMT1_2"/>
    <property type="match status" value="1"/>
</dbReference>